<dbReference type="EMBL" id="LR746496">
    <property type="protein sequence ID" value="CAA7600541.1"/>
    <property type="molecule type" value="Genomic_DNA"/>
</dbReference>
<dbReference type="InterPro" id="IPR007627">
    <property type="entry name" value="RNA_pol_sigma70_r2"/>
</dbReference>
<evidence type="ECO:0000256" key="3">
    <source>
        <dbReference type="ARBA" id="ARBA00023082"/>
    </source>
</evidence>
<dbReference type="InterPro" id="IPR013249">
    <property type="entry name" value="RNA_pol_sigma70_r4_t2"/>
</dbReference>
<accession>A0A8S0WWW0</accession>
<dbReference type="PANTHER" id="PTHR43133:SF8">
    <property type="entry name" value="RNA POLYMERASE SIGMA FACTOR HI_1459-RELATED"/>
    <property type="match status" value="1"/>
</dbReference>
<evidence type="ECO:0000313" key="10">
    <source>
        <dbReference type="Proteomes" id="UP001071230"/>
    </source>
</evidence>
<name>A0A8S0WWW0_9FIRM</name>
<dbReference type="CDD" id="cd06171">
    <property type="entry name" value="Sigma70_r4"/>
    <property type="match status" value="1"/>
</dbReference>
<evidence type="ECO:0000259" key="6">
    <source>
        <dbReference type="Pfam" id="PF04542"/>
    </source>
</evidence>
<keyword evidence="4" id="KW-0238">DNA-binding</keyword>
<dbReference type="Gene3D" id="1.10.1740.10">
    <property type="match status" value="1"/>
</dbReference>
<gene>
    <name evidence="9" type="ORF">DEACI_1124</name>
    <name evidence="8" type="ORF">DEACI_1194</name>
</gene>
<dbReference type="NCBIfam" id="TIGR02937">
    <property type="entry name" value="sigma70-ECF"/>
    <property type="match status" value="1"/>
</dbReference>
<dbReference type="KEGG" id="aacx:DEACI_1194"/>
<dbReference type="AlphaFoldDB" id="A0A8S0WWW0"/>
<dbReference type="InterPro" id="IPR013324">
    <property type="entry name" value="RNA_pol_sigma_r3/r4-like"/>
</dbReference>
<dbReference type="SUPFAM" id="SSF88946">
    <property type="entry name" value="Sigma2 domain of RNA polymerase sigma factors"/>
    <property type="match status" value="1"/>
</dbReference>
<evidence type="ECO:0000313" key="9">
    <source>
        <dbReference type="EMBL" id="CEJ06675.1"/>
    </source>
</evidence>
<protein>
    <submittedName>
        <fullName evidence="8 9">RNA polymerase sigma factor, sigma-70</fullName>
    </submittedName>
</protein>
<reference evidence="9" key="1">
    <citation type="submission" date="2014-11" db="EMBL/GenBank/DDBJ databases">
        <authorList>
            <person name="Hornung B.V."/>
        </authorList>
    </citation>
    <scope>NUCLEOTIDE SEQUENCE</scope>
    <source>
        <strain evidence="9">INE</strain>
    </source>
</reference>
<sequence length="184" mass="21394">MTDKDLEIVLRCRSGDEEAFTDFVLHYTPYVYRTAVAFLHDRTEAEDLTQEIFLKVHRSLSQLHDLRTFPAWFKRLITNACLDHLKKKTPVPTAEFELDRAAPSGPEQWETRLVLREALAGLSLEQRQVLLLREWQGYEYREIAELMGIPLGTVKSRLFSARAHLKNVLEEEPRVRGTSTGRDR</sequence>
<reference evidence="8" key="2">
    <citation type="submission" date="2020-01" db="EMBL/GenBank/DDBJ databases">
        <authorList>
            <person name="Hornung B."/>
        </authorList>
    </citation>
    <scope>NUCLEOTIDE SEQUENCE</scope>
    <source>
        <strain evidence="8">PacBioINE</strain>
    </source>
</reference>
<dbReference type="GO" id="GO:0006352">
    <property type="term" value="P:DNA-templated transcription initiation"/>
    <property type="evidence" value="ECO:0007669"/>
    <property type="project" value="InterPro"/>
</dbReference>
<evidence type="ECO:0000256" key="2">
    <source>
        <dbReference type="ARBA" id="ARBA00023015"/>
    </source>
</evidence>
<comment type="similarity">
    <text evidence="1">Belongs to the sigma-70 factor family. ECF subfamily.</text>
</comment>
<keyword evidence="5" id="KW-0804">Transcription</keyword>
<evidence type="ECO:0000313" key="8">
    <source>
        <dbReference type="EMBL" id="CAA7600541.1"/>
    </source>
</evidence>
<dbReference type="SUPFAM" id="SSF88659">
    <property type="entry name" value="Sigma3 and sigma4 domains of RNA polymerase sigma factors"/>
    <property type="match status" value="1"/>
</dbReference>
<dbReference type="InterPro" id="IPR039425">
    <property type="entry name" value="RNA_pol_sigma-70-like"/>
</dbReference>
<evidence type="ECO:0000256" key="4">
    <source>
        <dbReference type="ARBA" id="ARBA00023125"/>
    </source>
</evidence>
<evidence type="ECO:0000256" key="5">
    <source>
        <dbReference type="ARBA" id="ARBA00023163"/>
    </source>
</evidence>
<keyword evidence="3" id="KW-0731">Sigma factor</keyword>
<dbReference type="Proteomes" id="UP000836597">
    <property type="component" value="Chromosome"/>
</dbReference>
<dbReference type="Gene3D" id="1.10.10.10">
    <property type="entry name" value="Winged helix-like DNA-binding domain superfamily/Winged helix DNA-binding domain"/>
    <property type="match status" value="1"/>
</dbReference>
<evidence type="ECO:0000256" key="1">
    <source>
        <dbReference type="ARBA" id="ARBA00010641"/>
    </source>
</evidence>
<dbReference type="RefSeq" id="WP_240984200.1">
    <property type="nucleotide sequence ID" value="NZ_CDGJ01000032.1"/>
</dbReference>
<dbReference type="Pfam" id="PF08281">
    <property type="entry name" value="Sigma70_r4_2"/>
    <property type="match status" value="1"/>
</dbReference>
<feature type="domain" description="RNA polymerase sigma factor 70 region 4 type 2" evidence="7">
    <location>
        <begin position="114"/>
        <end position="165"/>
    </location>
</feature>
<dbReference type="PANTHER" id="PTHR43133">
    <property type="entry name" value="RNA POLYMERASE ECF-TYPE SIGMA FACTO"/>
    <property type="match status" value="1"/>
</dbReference>
<dbReference type="InterPro" id="IPR014284">
    <property type="entry name" value="RNA_pol_sigma-70_dom"/>
</dbReference>
<dbReference type="InterPro" id="IPR036388">
    <property type="entry name" value="WH-like_DNA-bd_sf"/>
</dbReference>
<dbReference type="Pfam" id="PF04542">
    <property type="entry name" value="Sigma70_r2"/>
    <property type="match status" value="1"/>
</dbReference>
<dbReference type="GO" id="GO:0016987">
    <property type="term" value="F:sigma factor activity"/>
    <property type="evidence" value="ECO:0007669"/>
    <property type="project" value="UniProtKB-KW"/>
</dbReference>
<dbReference type="EMBL" id="CDGJ01000032">
    <property type="protein sequence ID" value="CEJ06675.1"/>
    <property type="molecule type" value="Genomic_DNA"/>
</dbReference>
<keyword evidence="10" id="KW-1185">Reference proteome</keyword>
<dbReference type="InterPro" id="IPR013325">
    <property type="entry name" value="RNA_pol_sigma_r2"/>
</dbReference>
<feature type="domain" description="RNA polymerase sigma-70 region 2" evidence="6">
    <location>
        <begin position="24"/>
        <end position="88"/>
    </location>
</feature>
<dbReference type="Proteomes" id="UP001071230">
    <property type="component" value="Unassembled WGS sequence"/>
</dbReference>
<keyword evidence="2" id="KW-0805">Transcription regulation</keyword>
<dbReference type="GO" id="GO:0003677">
    <property type="term" value="F:DNA binding"/>
    <property type="evidence" value="ECO:0007669"/>
    <property type="project" value="UniProtKB-KW"/>
</dbReference>
<organism evidence="8">
    <name type="scientific">Acididesulfobacillus acetoxydans</name>
    <dbReference type="NCBI Taxonomy" id="1561005"/>
    <lineage>
        <taxon>Bacteria</taxon>
        <taxon>Bacillati</taxon>
        <taxon>Bacillota</taxon>
        <taxon>Clostridia</taxon>
        <taxon>Eubacteriales</taxon>
        <taxon>Peptococcaceae</taxon>
        <taxon>Acididesulfobacillus</taxon>
    </lineage>
</organism>
<evidence type="ECO:0000259" key="7">
    <source>
        <dbReference type="Pfam" id="PF08281"/>
    </source>
</evidence>
<proteinExistence type="inferred from homology"/>